<dbReference type="EMBL" id="GGEC01063818">
    <property type="protein sequence ID" value="MBX44302.1"/>
    <property type="molecule type" value="Transcribed_RNA"/>
</dbReference>
<evidence type="ECO:0000313" key="1">
    <source>
        <dbReference type="EMBL" id="MBX44302.1"/>
    </source>
</evidence>
<reference evidence="1" key="1">
    <citation type="submission" date="2018-02" db="EMBL/GenBank/DDBJ databases">
        <title>Rhizophora mucronata_Transcriptome.</title>
        <authorList>
            <person name="Meera S.P."/>
            <person name="Sreeshan A."/>
            <person name="Augustine A."/>
        </authorList>
    </citation>
    <scope>NUCLEOTIDE SEQUENCE</scope>
    <source>
        <tissue evidence="1">Leaf</tissue>
    </source>
</reference>
<accession>A0A2P2NP73</accession>
<dbReference type="AlphaFoldDB" id="A0A2P2NP73"/>
<protein>
    <submittedName>
        <fullName evidence="1">Uncharacterized protein</fullName>
    </submittedName>
</protein>
<sequence length="25" mass="2812">MTLLLGCYLMVIIMLLKVFALLQNG</sequence>
<organism evidence="1">
    <name type="scientific">Rhizophora mucronata</name>
    <name type="common">Asiatic mangrove</name>
    <dbReference type="NCBI Taxonomy" id="61149"/>
    <lineage>
        <taxon>Eukaryota</taxon>
        <taxon>Viridiplantae</taxon>
        <taxon>Streptophyta</taxon>
        <taxon>Embryophyta</taxon>
        <taxon>Tracheophyta</taxon>
        <taxon>Spermatophyta</taxon>
        <taxon>Magnoliopsida</taxon>
        <taxon>eudicotyledons</taxon>
        <taxon>Gunneridae</taxon>
        <taxon>Pentapetalae</taxon>
        <taxon>rosids</taxon>
        <taxon>fabids</taxon>
        <taxon>Malpighiales</taxon>
        <taxon>Rhizophoraceae</taxon>
        <taxon>Rhizophora</taxon>
    </lineage>
</organism>
<proteinExistence type="predicted"/>
<name>A0A2P2NP73_RHIMU</name>